<protein>
    <submittedName>
        <fullName evidence="5">SCF complex assembly</fullName>
    </submittedName>
</protein>
<evidence type="ECO:0000256" key="3">
    <source>
        <dbReference type="ARBA" id="ARBA00022786"/>
    </source>
</evidence>
<dbReference type="InterPro" id="IPR013932">
    <property type="entry name" value="TATA-bd_TIP120"/>
</dbReference>
<name>A0A9W8CR03_9FUNG</name>
<dbReference type="SUPFAM" id="SSF48371">
    <property type="entry name" value="ARM repeat"/>
    <property type="match status" value="1"/>
</dbReference>
<comment type="caution">
    <text evidence="5">The sequence shown here is derived from an EMBL/GenBank/DDBJ whole genome shotgun (WGS) entry which is preliminary data.</text>
</comment>
<dbReference type="InterPro" id="IPR011989">
    <property type="entry name" value="ARM-like"/>
</dbReference>
<dbReference type="Gene3D" id="1.25.10.10">
    <property type="entry name" value="Leucine-rich Repeat Variant"/>
    <property type="match status" value="1"/>
</dbReference>
<dbReference type="EMBL" id="JANBOJ010000269">
    <property type="protein sequence ID" value="KAJ1720342.1"/>
    <property type="molecule type" value="Genomic_DNA"/>
</dbReference>
<dbReference type="GO" id="GO:0010265">
    <property type="term" value="P:SCF complex assembly"/>
    <property type="evidence" value="ECO:0007669"/>
    <property type="project" value="InterPro"/>
</dbReference>
<gene>
    <name evidence="5" type="primary">cand-1</name>
    <name evidence="5" type="ORF">LPJ53_005021</name>
</gene>
<feature type="domain" description="TATA-binding protein interacting (TIP20)" evidence="4">
    <location>
        <begin position="1090"/>
        <end position="1234"/>
    </location>
</feature>
<accession>A0A9W8CR03</accession>
<sequence>MTTTACQNFLRKVREADQDLRGMAVSDLLNSLKEQSTQLGKDDGEQYAEALIKALQDAQSYVQNLAMECLGQLVGLITPNTTQAVIISICNRIQDAGKEAGKTALSVALRVVIGRIAENPEDKGMIAHMATPVVRTLDATENLPTDVMVDIFGALFEILAHAGAHLAADAEAVASVQTLLLKYISNESIPVRRRAIEALGKFVVNVPGERSDQALNTIFERYQNSNSEDDRAILLRVLVTIIRQRPSRIENLVPVIVATELKVVDDSERARRVVSLVAFETIVRHCPALIKQRRDEIYQIAVNALIYDPNYYDDEADKDEEDAANSVMETGSDEDLGEFGDEFDEEIYEDDEDDSWDVRLNGVKLVTTFIKSKMFTPDEVVARIGDKLIDRFREREDIVRAEILLSYATALDYLKAHLGASSAADMEVEYKAPELLRAQAPRAVSALISAIKNYTKSTETKQLSFAIFGRLIAIDSAIIDASLSNISPLVTATLAADDTAGALKTASTSLVKTNLKLDALDFLLMFVGRKDLPDAAATFLLGAMDGIKKSVSSKTFQAPATSLDVANALAKLLRLSADHGGRDITPFNGWIHDMADLALLHAGGNDQALSKNSYVLLGTLMQQFGNTVDASIVDKSLDALTTWKKGVNQNLDSIVALTTAVSKPTHLPEEKVLAIAHKSLIQADELLSKNYQATIAAGLGLINSLAEYGSDALSTLGDSILQHIIGVINGSPVSPPPLALQAFAKVCPCVPESTIQSIASSLIKLLSVAIIYDSQSAVALGELFESVGRSFPDQVAQWSADIMGNWTREYVSFVDQRTAKDNAVIQVQFPSQMLSNAAKSMLALYSGYFEAKGQPWSGEFLTKHISAASTKSAADIGLTCLALRALGYASIRGVLPQDSGLVDQIRNLVGSKDDDMRSEAATAMGNYAGSHPDMLPELFEHAAAASDGPAALGLFQAVKVAIDYVVDSKKDSAVASQMWPQIVQYVQNAQKSIADTIAQSLAVFAISFPKTYMQLLASSIDASGENTHAKIVFITAFRTLLADKQLSSACEEQIRLVLPSVLSNISDDDINIRRLSLLAMYTIIQTRPALIKDTVGAIQPSLFKQTIIDKSLIREIQMGPYKRQVDDGLEARKCAYQCVYMLVRNMHEQTNGDDVVDCVVRGIVDEQEIRVVVQQITSESVSKLTGSYAAHMEEIASAIEKVLSRKIQAKAVKQEIEKFEEEMRSTVAILIHLEPATKLPGCNTAKYTEVTTSASKETEGRISGHYKELTAIAASSGKTSN</sequence>
<dbReference type="InterPro" id="IPR016024">
    <property type="entry name" value="ARM-type_fold"/>
</dbReference>
<keyword evidence="3" id="KW-0833">Ubl conjugation pathway</keyword>
<evidence type="ECO:0000313" key="6">
    <source>
        <dbReference type="Proteomes" id="UP001149813"/>
    </source>
</evidence>
<dbReference type="OrthoDB" id="6260732at2759"/>
<comment type="similarity">
    <text evidence="1">Belongs to the CAND family.</text>
</comment>
<dbReference type="Proteomes" id="UP001149813">
    <property type="component" value="Unassembled WGS sequence"/>
</dbReference>
<evidence type="ECO:0000256" key="1">
    <source>
        <dbReference type="ARBA" id="ARBA00007657"/>
    </source>
</evidence>
<dbReference type="Pfam" id="PF08623">
    <property type="entry name" value="TIP120"/>
    <property type="match status" value="1"/>
</dbReference>
<organism evidence="5 6">
    <name type="scientific">Coemansia erecta</name>
    <dbReference type="NCBI Taxonomy" id="147472"/>
    <lineage>
        <taxon>Eukaryota</taxon>
        <taxon>Fungi</taxon>
        <taxon>Fungi incertae sedis</taxon>
        <taxon>Zoopagomycota</taxon>
        <taxon>Kickxellomycotina</taxon>
        <taxon>Kickxellomycetes</taxon>
        <taxon>Kickxellales</taxon>
        <taxon>Kickxellaceae</taxon>
        <taxon>Coemansia</taxon>
    </lineage>
</organism>
<evidence type="ECO:0000259" key="4">
    <source>
        <dbReference type="Pfam" id="PF08623"/>
    </source>
</evidence>
<evidence type="ECO:0000313" key="5">
    <source>
        <dbReference type="EMBL" id="KAJ1720342.1"/>
    </source>
</evidence>
<dbReference type="InterPro" id="IPR039852">
    <property type="entry name" value="CAND1/CAND2"/>
</dbReference>
<reference evidence="5" key="1">
    <citation type="submission" date="2022-07" db="EMBL/GenBank/DDBJ databases">
        <title>Phylogenomic reconstructions and comparative analyses of Kickxellomycotina fungi.</title>
        <authorList>
            <person name="Reynolds N.K."/>
            <person name="Stajich J.E."/>
            <person name="Barry K."/>
            <person name="Grigoriev I.V."/>
            <person name="Crous P."/>
            <person name="Smith M.E."/>
        </authorList>
    </citation>
    <scope>NUCLEOTIDE SEQUENCE</scope>
    <source>
        <strain evidence="5">NBRC 32514</strain>
    </source>
</reference>
<keyword evidence="2" id="KW-0677">Repeat</keyword>
<proteinExistence type="inferred from homology"/>
<evidence type="ECO:0000256" key="2">
    <source>
        <dbReference type="ARBA" id="ARBA00022737"/>
    </source>
</evidence>
<dbReference type="PANTHER" id="PTHR12696">
    <property type="entry name" value="TIP120"/>
    <property type="match status" value="1"/>
</dbReference>
<keyword evidence="6" id="KW-1185">Reference proteome</keyword>